<keyword evidence="2" id="KW-1185">Reference proteome</keyword>
<evidence type="ECO:0000313" key="1">
    <source>
        <dbReference type="EMBL" id="PJG85955.1"/>
    </source>
</evidence>
<organism evidence="1 2">
    <name type="scientific">Conservatibacter flavescens</name>
    <dbReference type="NCBI Taxonomy" id="28161"/>
    <lineage>
        <taxon>Bacteria</taxon>
        <taxon>Pseudomonadati</taxon>
        <taxon>Pseudomonadota</taxon>
        <taxon>Gammaproteobacteria</taxon>
        <taxon>Pasteurellales</taxon>
        <taxon>Pasteurellaceae</taxon>
        <taxon>Conservatibacter</taxon>
    </lineage>
</organism>
<reference evidence="1 2" key="1">
    <citation type="submission" date="2017-11" db="EMBL/GenBank/DDBJ databases">
        <title>Reclassification of Bisgaard taxon 7 as Conservatibacter flavescens gen. nov., sp. nov.</title>
        <authorList>
            <person name="Christensen H."/>
        </authorList>
    </citation>
    <scope>NUCLEOTIDE SEQUENCE [LARGE SCALE GENOMIC DNA]</scope>
    <source>
        <strain evidence="1 2">7_4</strain>
    </source>
</reference>
<dbReference type="EMBL" id="PHHA01000004">
    <property type="protein sequence ID" value="PJG85955.1"/>
    <property type="molecule type" value="Genomic_DNA"/>
</dbReference>
<dbReference type="AlphaFoldDB" id="A0A2M8S484"/>
<name>A0A2M8S484_9PAST</name>
<dbReference type="RefSeq" id="WP_100288209.1">
    <property type="nucleotide sequence ID" value="NZ_PHHA01000004.1"/>
</dbReference>
<proteinExistence type="predicted"/>
<evidence type="ECO:0000313" key="2">
    <source>
        <dbReference type="Proteomes" id="UP000229329"/>
    </source>
</evidence>
<sequence length="64" mass="7400">MKVDLKFISFFGSISDEEMAANLMKQEHYYIPLCLAIGTKGDKGSDYFYVDLFHETKMKNHKCA</sequence>
<protein>
    <submittedName>
        <fullName evidence="1">Uncharacterized protein</fullName>
    </submittedName>
</protein>
<comment type="caution">
    <text evidence="1">The sequence shown here is derived from an EMBL/GenBank/DDBJ whole genome shotgun (WGS) entry which is preliminary data.</text>
</comment>
<dbReference type="Proteomes" id="UP000229329">
    <property type="component" value="Unassembled WGS sequence"/>
</dbReference>
<gene>
    <name evidence="1" type="ORF">CVP05_03565</name>
</gene>
<accession>A0A2M8S484</accession>